<dbReference type="PANTHER" id="PTHR10728">
    <property type="entry name" value="CYTOSOLIC PHOSPHOLIPASE A2"/>
    <property type="match status" value="1"/>
</dbReference>
<dbReference type="GO" id="GO:0005509">
    <property type="term" value="F:calcium ion binding"/>
    <property type="evidence" value="ECO:0007669"/>
    <property type="project" value="TreeGrafter"/>
</dbReference>
<sequence>MSGGKRSKCDCEVRIGHSLNEAEKNHVTSRRESALECLKKHGIHCSLDKLPNIALLASGGGERAMVGLLGSLVALSKNDLLDCMLYLAGISGSTWCMASLYKEPNWSSNLEAVKDDFVQILLQPAVSFKKKLLTLKKYYRQKDNFSLTDIWAVLVLSKIVKKGVRRQTLDFLEGGLATARLNLPFFILGGSGRLLKLWIQHYLRMETLVDRHLVELDHYSLRGNTESAVSSAASACLQSVPISQLACSCNLLDCRALISQLAGRCQLAYRARSQLDPLRGFFDEKFVEITPHETGYSIPGAFVDTSCFGSHFDQGVKIKDQPEMDMLFLQGLCGSFLADLEKILEELLPLIKMLMLHELDMIGGIASSEIKQTDIHSFSDPHVDEAGEVLLTLVELNLLVLRKEDPSSHIQILNNLLSAYENPSLNVGNEIWTVIVKCIELVTRWIWGTTYNFLYNMAAEEVSPSILKEEKRHYVDAGIDNNSPFLPVLRKERHIDIILSLDFSETDPFKSLIKTVDMCKDLHIDFPEVPNDLDDERDDPKDFYVFEGPNAPTVIHIPLFNKTNCGDKEEIGKWRKTYKTFQLPYDKKMIDDLLEKAGMNIKDNKENLLTEIQKVIKRKTS</sequence>
<dbReference type="AlphaFoldDB" id="A0A3N0YHT3"/>
<keyword evidence="6" id="KW-1185">Reference proteome</keyword>
<dbReference type="GO" id="GO:0005654">
    <property type="term" value="C:nucleoplasm"/>
    <property type="evidence" value="ECO:0007669"/>
    <property type="project" value="TreeGrafter"/>
</dbReference>
<dbReference type="InterPro" id="IPR016035">
    <property type="entry name" value="Acyl_Trfase/lysoPLipase"/>
</dbReference>
<dbReference type="GO" id="GO:0046475">
    <property type="term" value="P:glycerophospholipid catabolic process"/>
    <property type="evidence" value="ECO:0007669"/>
    <property type="project" value="TreeGrafter"/>
</dbReference>
<evidence type="ECO:0000313" key="5">
    <source>
        <dbReference type="EMBL" id="ROL45812.1"/>
    </source>
</evidence>
<keyword evidence="3" id="KW-0442">Lipid degradation</keyword>
<dbReference type="PROSITE" id="PS51210">
    <property type="entry name" value="PLA2C"/>
    <property type="match status" value="1"/>
</dbReference>
<proteinExistence type="predicted"/>
<dbReference type="GO" id="GO:0005544">
    <property type="term" value="F:calcium-dependent phospholipid binding"/>
    <property type="evidence" value="ECO:0007669"/>
    <property type="project" value="TreeGrafter"/>
</dbReference>
<evidence type="ECO:0000313" key="6">
    <source>
        <dbReference type="Proteomes" id="UP000281406"/>
    </source>
</evidence>
<evidence type="ECO:0000256" key="1">
    <source>
        <dbReference type="ARBA" id="ARBA00022801"/>
    </source>
</evidence>
<accession>A0A3N0YHT3</accession>
<dbReference type="EMBL" id="RJVU01042534">
    <property type="protein sequence ID" value="ROL45812.1"/>
    <property type="molecule type" value="Genomic_DNA"/>
</dbReference>
<dbReference type="OrthoDB" id="270970at2759"/>
<dbReference type="GO" id="GO:0047498">
    <property type="term" value="F:calcium-dependent phospholipase A2 activity"/>
    <property type="evidence" value="ECO:0007669"/>
    <property type="project" value="TreeGrafter"/>
</dbReference>
<dbReference type="Pfam" id="PF01735">
    <property type="entry name" value="PLA2_B"/>
    <property type="match status" value="1"/>
</dbReference>
<comment type="caution">
    <text evidence="5">The sequence shown here is derived from an EMBL/GenBank/DDBJ whole genome shotgun (WGS) entry which is preliminary data.</text>
</comment>
<dbReference type="SUPFAM" id="SSF52151">
    <property type="entry name" value="FabD/lysophospholipase-like"/>
    <property type="match status" value="1"/>
</dbReference>
<keyword evidence="1 3" id="KW-0378">Hydrolase</keyword>
<dbReference type="Proteomes" id="UP000281406">
    <property type="component" value="Unassembled WGS sequence"/>
</dbReference>
<protein>
    <submittedName>
        <fullName evidence="5">Cytosolic phospholipase A2 gamma</fullName>
    </submittedName>
</protein>
<keyword evidence="2 3" id="KW-0443">Lipid metabolism</keyword>
<dbReference type="GO" id="GO:0005829">
    <property type="term" value="C:cytosol"/>
    <property type="evidence" value="ECO:0007669"/>
    <property type="project" value="TreeGrafter"/>
</dbReference>
<organism evidence="5 6">
    <name type="scientific">Anabarilius grahami</name>
    <name type="common">Kanglang fish</name>
    <name type="synonym">Barilius grahami</name>
    <dbReference type="NCBI Taxonomy" id="495550"/>
    <lineage>
        <taxon>Eukaryota</taxon>
        <taxon>Metazoa</taxon>
        <taxon>Chordata</taxon>
        <taxon>Craniata</taxon>
        <taxon>Vertebrata</taxon>
        <taxon>Euteleostomi</taxon>
        <taxon>Actinopterygii</taxon>
        <taxon>Neopterygii</taxon>
        <taxon>Teleostei</taxon>
        <taxon>Ostariophysi</taxon>
        <taxon>Cypriniformes</taxon>
        <taxon>Xenocyprididae</taxon>
        <taxon>Xenocypridinae</taxon>
        <taxon>Xenocypridinae incertae sedis</taxon>
        <taxon>Anabarilius</taxon>
    </lineage>
</organism>
<reference evidence="5 6" key="1">
    <citation type="submission" date="2018-10" db="EMBL/GenBank/DDBJ databases">
        <title>Genome assembly for a Yunnan-Guizhou Plateau 3E fish, Anabarilius grahami (Regan), and its evolutionary and genetic applications.</title>
        <authorList>
            <person name="Jiang W."/>
        </authorList>
    </citation>
    <scope>NUCLEOTIDE SEQUENCE [LARGE SCALE GENOMIC DNA]</scope>
    <source>
        <strain evidence="5">AG-KIZ</strain>
        <tissue evidence="5">Muscle</tissue>
    </source>
</reference>
<evidence type="ECO:0000256" key="2">
    <source>
        <dbReference type="ARBA" id="ARBA00023098"/>
    </source>
</evidence>
<evidence type="ECO:0000256" key="3">
    <source>
        <dbReference type="PROSITE-ProRule" id="PRU00555"/>
    </source>
</evidence>
<dbReference type="InterPro" id="IPR002642">
    <property type="entry name" value="LysoPLipase_cat_dom"/>
</dbReference>
<dbReference type="Gene3D" id="3.40.1090.10">
    <property type="entry name" value="Cytosolic phospholipase A2 catalytic domain"/>
    <property type="match status" value="1"/>
</dbReference>
<gene>
    <name evidence="5" type="ORF">DPX16_11507</name>
</gene>
<name>A0A3N0YHT3_ANAGA</name>
<dbReference type="PANTHER" id="PTHR10728:SF39">
    <property type="entry name" value="CYTOSOLIC PHOSPHOLIPASE A2 GAMMA"/>
    <property type="match status" value="1"/>
</dbReference>
<feature type="domain" description="PLA2c" evidence="4">
    <location>
        <begin position="8"/>
        <end position="621"/>
    </location>
</feature>
<dbReference type="GO" id="GO:0005635">
    <property type="term" value="C:nuclear envelope"/>
    <property type="evidence" value="ECO:0007669"/>
    <property type="project" value="TreeGrafter"/>
</dbReference>
<evidence type="ECO:0000259" key="4">
    <source>
        <dbReference type="PROSITE" id="PS51210"/>
    </source>
</evidence>